<accession>A0A9P9EUJ9</accession>
<evidence type="ECO:0000259" key="1">
    <source>
        <dbReference type="Pfam" id="PF12770"/>
    </source>
</evidence>
<dbReference type="InterPro" id="IPR024983">
    <property type="entry name" value="CHAT_dom"/>
</dbReference>
<reference evidence="2" key="1">
    <citation type="journal article" date="2021" name="Nat. Commun.">
        <title>Genetic determinants of endophytism in the Arabidopsis root mycobiome.</title>
        <authorList>
            <person name="Mesny F."/>
            <person name="Miyauchi S."/>
            <person name="Thiergart T."/>
            <person name="Pickel B."/>
            <person name="Atanasova L."/>
            <person name="Karlsson M."/>
            <person name="Huettel B."/>
            <person name="Barry K.W."/>
            <person name="Haridas S."/>
            <person name="Chen C."/>
            <person name="Bauer D."/>
            <person name="Andreopoulos W."/>
            <person name="Pangilinan J."/>
            <person name="LaButti K."/>
            <person name="Riley R."/>
            <person name="Lipzen A."/>
            <person name="Clum A."/>
            <person name="Drula E."/>
            <person name="Henrissat B."/>
            <person name="Kohler A."/>
            <person name="Grigoriev I.V."/>
            <person name="Martin F.M."/>
            <person name="Hacquard S."/>
        </authorList>
    </citation>
    <scope>NUCLEOTIDE SEQUENCE</scope>
    <source>
        <strain evidence="2">MPI-CAGE-AT-0021</strain>
    </source>
</reference>
<dbReference type="OrthoDB" id="9991317at2759"/>
<evidence type="ECO:0000313" key="3">
    <source>
        <dbReference type="Proteomes" id="UP000717696"/>
    </source>
</evidence>
<organism evidence="2 3">
    <name type="scientific">Dactylonectria estremocensis</name>
    <dbReference type="NCBI Taxonomy" id="1079267"/>
    <lineage>
        <taxon>Eukaryota</taxon>
        <taxon>Fungi</taxon>
        <taxon>Dikarya</taxon>
        <taxon>Ascomycota</taxon>
        <taxon>Pezizomycotina</taxon>
        <taxon>Sordariomycetes</taxon>
        <taxon>Hypocreomycetidae</taxon>
        <taxon>Hypocreales</taxon>
        <taxon>Nectriaceae</taxon>
        <taxon>Dactylonectria</taxon>
    </lineage>
</organism>
<name>A0A9P9EUJ9_9HYPO</name>
<dbReference type="Gene3D" id="1.25.40.10">
    <property type="entry name" value="Tetratricopeptide repeat domain"/>
    <property type="match status" value="1"/>
</dbReference>
<dbReference type="SUPFAM" id="SSF81901">
    <property type="entry name" value="HCP-like"/>
    <property type="match status" value="1"/>
</dbReference>
<dbReference type="InterPro" id="IPR011990">
    <property type="entry name" value="TPR-like_helical_dom_sf"/>
</dbReference>
<gene>
    <name evidence="2" type="ORF">B0J13DRAFT_443360</name>
</gene>
<sequence>MFGATNLEKDLDVAIETSQKCLSSGVNQLPILQLTSTGLLHRYSKTGNEADLDLSLQMCQQSLALMPDDDANRAPMLHGIGVIFLERSKGGGALSDLEAAMENLELAVEECPAQHHGRSEYLSDLGCAYKARYLRTNDSKDMDMAIQRLLEAVQTSKDDMIGRAISSVTLADGYALRFHVSKTTSDLDLAIDYYKKAVHLEDLHGSGQNKPRVLAHLGKVYVMGYQQNGDTRRDEDLQKAISFFEEALSCSDYQPDARTEAGKSLIAIYSSLKHWIQAYRTASTFFSLIPLIMARSLENSDKQWIATQFVGLASDAAAVALLAGESPYAALRLLETGRGFIMSSLLGLRSDIDDLRRDHPELAAEYLKFRDRIDSVKGSLSNPAVAWLPVHQPEYRHNAAKELERVIKAIRCLPGFDSFLQEPSEEIMRSAAAFGPIVVINVSQHRCDAIIVEAGGIRSQCLPKVTMEDIKARSQATTGIASLKSEVLEWRWDGIVEPMLDTVGLTSSPSDDWPRICWIPTGPLVHLPLHAAGYHQLARDKTVLDRAISSYSISLTALVQRHTYRQKSEAGRKPEHAVLVGMNGLHNAPKEVDEVGRICQKMQVQRPDPHTKEVLKALRDCDIFYFAGHGSSNPLDPSKSALILDNQDRLTVSSLFDINLHKRKPFLAFLSACSTGQIKLSQPVDEGLHLIAACQVAGFQHVIGTLWEVNDELCIEVARMTYEWMHKNVMSHDSVSEGLHRAIRELRMKWVRDWEHRSHGA</sequence>
<dbReference type="Pfam" id="PF12770">
    <property type="entry name" value="CHAT"/>
    <property type="match status" value="1"/>
</dbReference>
<feature type="domain" description="CHAT" evidence="1">
    <location>
        <begin position="505"/>
        <end position="748"/>
    </location>
</feature>
<dbReference type="Proteomes" id="UP000717696">
    <property type="component" value="Unassembled WGS sequence"/>
</dbReference>
<comment type="caution">
    <text evidence="2">The sequence shown here is derived from an EMBL/GenBank/DDBJ whole genome shotgun (WGS) entry which is preliminary data.</text>
</comment>
<keyword evidence="3" id="KW-1185">Reference proteome</keyword>
<dbReference type="EMBL" id="JAGMUU010000009">
    <property type="protein sequence ID" value="KAH7145569.1"/>
    <property type="molecule type" value="Genomic_DNA"/>
</dbReference>
<proteinExistence type="predicted"/>
<protein>
    <submittedName>
        <fullName evidence="2">TPR domain-containing protein</fullName>
    </submittedName>
</protein>
<dbReference type="AlphaFoldDB" id="A0A9P9EUJ9"/>
<evidence type="ECO:0000313" key="2">
    <source>
        <dbReference type="EMBL" id="KAH7145569.1"/>
    </source>
</evidence>